<dbReference type="Pfam" id="PF07690">
    <property type="entry name" value="MFS_1"/>
    <property type="match status" value="1"/>
</dbReference>
<feature type="region of interest" description="Disordered" evidence="3">
    <location>
        <begin position="1"/>
        <end position="46"/>
    </location>
</feature>
<evidence type="ECO:0000313" key="6">
    <source>
        <dbReference type="EMBL" id="KAJ8988526.1"/>
    </source>
</evidence>
<feature type="transmembrane region" description="Helical" evidence="4">
    <location>
        <begin position="381"/>
        <end position="406"/>
    </location>
</feature>
<dbReference type="PANTHER" id="PTHR11360:SF284">
    <property type="entry name" value="EG:103B4.3 PROTEIN-RELATED"/>
    <property type="match status" value="1"/>
</dbReference>
<dbReference type="GO" id="GO:0022857">
    <property type="term" value="F:transmembrane transporter activity"/>
    <property type="evidence" value="ECO:0007669"/>
    <property type="project" value="InterPro"/>
</dbReference>
<evidence type="ECO:0000256" key="3">
    <source>
        <dbReference type="SAM" id="MobiDB-lite"/>
    </source>
</evidence>
<sequence length="484" mass="51791">MALPTMGASPGANDNSDMELTNANPVSGPTPSPDQDVAASPPVDTKPSQLHQVTVVLAGFVVVSMTCSIVFSFGVYQALYEEMAKQPNTPFTGCSSALIGLIGTLALSLMTMGGPLTLNWAKLHSPQVVISAGGILFGVAFILASFSQYLWEFALTQGLLVGLGTCMSYVPMTAVGPAWFDKRRGLAMGLIISGTGVGGMIWPPILRALIEHVGFRNAMRVSGSICAVLVAVAGFALAWEPKFEDRIRVETRPLREKSILAQIVSFPRLDWQVEKSKKFIAQALGNFTQAAGYSTPLFFYAAYAQSRGYSATAAANFITLSNAANFVSRIIIGHAADKLGRLYALFGTTLVSAVAVLGFWLPSTFCNNRETCSTKADVLFFFFTVLYGSFASAYISLFPATLLELFGVQHFTGVNSALYLLRGMGALLGTPLTALLISQSTALSLSRTYIHAAITVGVLMAAVAAFSFWVRLEATAKGQRRWKM</sequence>
<feature type="transmembrane region" description="Helical" evidence="4">
    <location>
        <begin position="342"/>
        <end position="361"/>
    </location>
</feature>
<dbReference type="EMBL" id="JAJGCB010000018">
    <property type="protein sequence ID" value="KAJ8988526.1"/>
    <property type="molecule type" value="Genomic_DNA"/>
</dbReference>
<feature type="transmembrane region" description="Helical" evidence="4">
    <location>
        <begin position="187"/>
        <end position="206"/>
    </location>
</feature>
<dbReference type="Gene3D" id="1.20.1250.20">
    <property type="entry name" value="MFS general substrate transporter like domains"/>
    <property type="match status" value="2"/>
</dbReference>
<feature type="transmembrane region" description="Helical" evidence="4">
    <location>
        <begin position="449"/>
        <end position="472"/>
    </location>
</feature>
<comment type="caution">
    <text evidence="6">The sequence shown here is derived from an EMBL/GenBank/DDBJ whole genome shotgun (WGS) entry which is preliminary data.</text>
</comment>
<evidence type="ECO:0000256" key="4">
    <source>
        <dbReference type="SAM" id="Phobius"/>
    </source>
</evidence>
<feature type="transmembrane region" description="Helical" evidence="4">
    <location>
        <begin position="157"/>
        <end position="180"/>
    </location>
</feature>
<dbReference type="SUPFAM" id="SSF103473">
    <property type="entry name" value="MFS general substrate transporter"/>
    <property type="match status" value="1"/>
</dbReference>
<dbReference type="InterPro" id="IPR011701">
    <property type="entry name" value="MFS"/>
</dbReference>
<name>A0AAN6EQN0_EXODE</name>
<organism evidence="6 7">
    <name type="scientific">Exophiala dermatitidis</name>
    <name type="common">Black yeast-like fungus</name>
    <name type="synonym">Wangiella dermatitidis</name>
    <dbReference type="NCBI Taxonomy" id="5970"/>
    <lineage>
        <taxon>Eukaryota</taxon>
        <taxon>Fungi</taxon>
        <taxon>Dikarya</taxon>
        <taxon>Ascomycota</taxon>
        <taxon>Pezizomycotina</taxon>
        <taxon>Eurotiomycetes</taxon>
        <taxon>Chaetothyriomycetidae</taxon>
        <taxon>Chaetothyriales</taxon>
        <taxon>Herpotrichiellaceae</taxon>
        <taxon>Exophiala</taxon>
    </lineage>
</organism>
<dbReference type="PROSITE" id="PS50850">
    <property type="entry name" value="MFS"/>
    <property type="match status" value="1"/>
</dbReference>
<evidence type="ECO:0000256" key="2">
    <source>
        <dbReference type="ARBA" id="ARBA00006727"/>
    </source>
</evidence>
<accession>A0AAN6EQN0</accession>
<evidence type="ECO:0000313" key="7">
    <source>
        <dbReference type="Proteomes" id="UP001161757"/>
    </source>
</evidence>
<feature type="transmembrane region" description="Helical" evidence="4">
    <location>
        <begin position="128"/>
        <end position="151"/>
    </location>
</feature>
<feature type="transmembrane region" description="Helical" evidence="4">
    <location>
        <begin position="55"/>
        <end position="76"/>
    </location>
</feature>
<keyword evidence="4" id="KW-0812">Transmembrane</keyword>
<dbReference type="AlphaFoldDB" id="A0AAN6EQN0"/>
<feature type="compositionally biased region" description="Polar residues" evidence="3">
    <location>
        <begin position="12"/>
        <end position="29"/>
    </location>
</feature>
<protein>
    <recommendedName>
        <fullName evidence="5">Major facilitator superfamily (MFS) profile domain-containing protein</fullName>
    </recommendedName>
</protein>
<feature type="transmembrane region" description="Helical" evidence="4">
    <location>
        <begin position="418"/>
        <end position="437"/>
    </location>
</feature>
<feature type="transmembrane region" description="Helical" evidence="4">
    <location>
        <begin position="96"/>
        <end position="116"/>
    </location>
</feature>
<dbReference type="GO" id="GO:0016020">
    <property type="term" value="C:membrane"/>
    <property type="evidence" value="ECO:0007669"/>
    <property type="project" value="UniProtKB-SubCell"/>
</dbReference>
<dbReference type="PANTHER" id="PTHR11360">
    <property type="entry name" value="MONOCARBOXYLATE TRANSPORTER"/>
    <property type="match status" value="1"/>
</dbReference>
<dbReference type="InterPro" id="IPR050327">
    <property type="entry name" value="Proton-linked_MCT"/>
</dbReference>
<comment type="subcellular location">
    <subcellularLocation>
        <location evidence="1">Membrane</location>
        <topology evidence="1">Multi-pass membrane protein</topology>
    </subcellularLocation>
</comment>
<evidence type="ECO:0000259" key="5">
    <source>
        <dbReference type="PROSITE" id="PS50850"/>
    </source>
</evidence>
<dbReference type="InterPro" id="IPR020846">
    <property type="entry name" value="MFS_dom"/>
</dbReference>
<keyword evidence="4" id="KW-0472">Membrane</keyword>
<reference evidence="6" key="1">
    <citation type="submission" date="2023-01" db="EMBL/GenBank/DDBJ databases">
        <title>Exophiala dermititidis isolated from Cystic Fibrosis Patient.</title>
        <authorList>
            <person name="Kurbessoian T."/>
            <person name="Crocker A."/>
            <person name="Murante D."/>
            <person name="Hogan D.A."/>
            <person name="Stajich J.E."/>
        </authorList>
    </citation>
    <scope>NUCLEOTIDE SEQUENCE</scope>
    <source>
        <strain evidence="6">Ex8</strain>
    </source>
</reference>
<dbReference type="InterPro" id="IPR036259">
    <property type="entry name" value="MFS_trans_sf"/>
</dbReference>
<keyword evidence="4" id="KW-1133">Transmembrane helix</keyword>
<gene>
    <name evidence="6" type="ORF">HRR80_007552</name>
</gene>
<dbReference type="Proteomes" id="UP001161757">
    <property type="component" value="Unassembled WGS sequence"/>
</dbReference>
<evidence type="ECO:0000256" key="1">
    <source>
        <dbReference type="ARBA" id="ARBA00004141"/>
    </source>
</evidence>
<feature type="transmembrane region" description="Helical" evidence="4">
    <location>
        <begin position="218"/>
        <end position="239"/>
    </location>
</feature>
<feature type="domain" description="Major facilitator superfamily (MFS) profile" evidence="5">
    <location>
        <begin position="52"/>
        <end position="475"/>
    </location>
</feature>
<comment type="similarity">
    <text evidence="2">Belongs to the major facilitator superfamily. Monocarboxylate porter (TC 2.A.1.13) family.</text>
</comment>
<proteinExistence type="inferred from homology"/>